<evidence type="ECO:0000256" key="6">
    <source>
        <dbReference type="ARBA" id="ARBA00022832"/>
    </source>
</evidence>
<dbReference type="UniPathway" id="UPA00655">
    <property type="reaction ID" value="UER00711"/>
</dbReference>
<dbReference type="EC" id="2.1.3.15" evidence="2"/>
<dbReference type="PRINTS" id="PR01069">
    <property type="entry name" value="ACCCTRFRASEA"/>
</dbReference>
<dbReference type="GO" id="GO:2001295">
    <property type="term" value="P:malonyl-CoA biosynthetic process"/>
    <property type="evidence" value="ECO:0007669"/>
    <property type="project" value="UniProtKB-UniPathway"/>
</dbReference>
<keyword evidence="8" id="KW-0443">Lipid metabolism</keyword>
<dbReference type="InterPro" id="IPR029045">
    <property type="entry name" value="ClpP/crotonase-like_dom_sf"/>
</dbReference>
<evidence type="ECO:0000256" key="9">
    <source>
        <dbReference type="ARBA" id="ARBA00023160"/>
    </source>
</evidence>
<keyword evidence="7" id="KW-0067">ATP-binding</keyword>
<dbReference type="GO" id="GO:0003989">
    <property type="term" value="F:acetyl-CoA carboxylase activity"/>
    <property type="evidence" value="ECO:0007669"/>
    <property type="project" value="InterPro"/>
</dbReference>
<dbReference type="Gene3D" id="3.90.226.10">
    <property type="entry name" value="2-enoyl-CoA Hydratase, Chain A, domain 1"/>
    <property type="match status" value="1"/>
</dbReference>
<dbReference type="GO" id="GO:0009317">
    <property type="term" value="C:acetyl-CoA carboxylase complex"/>
    <property type="evidence" value="ECO:0007669"/>
    <property type="project" value="InterPro"/>
</dbReference>
<keyword evidence="9" id="KW-0275">Fatty acid biosynthesis</keyword>
<comment type="catalytic activity">
    <reaction evidence="10">
        <text>N(6)-carboxybiotinyl-L-lysyl-[protein] + acetyl-CoA = N(6)-biotinyl-L-lysyl-[protein] + malonyl-CoA</text>
        <dbReference type="Rhea" id="RHEA:54728"/>
        <dbReference type="Rhea" id="RHEA-COMP:10505"/>
        <dbReference type="Rhea" id="RHEA-COMP:10506"/>
        <dbReference type="ChEBI" id="CHEBI:57288"/>
        <dbReference type="ChEBI" id="CHEBI:57384"/>
        <dbReference type="ChEBI" id="CHEBI:83144"/>
        <dbReference type="ChEBI" id="CHEBI:83145"/>
        <dbReference type="EC" id="2.1.3.15"/>
    </reaction>
</comment>
<dbReference type="HAMAP" id="MF_00823">
    <property type="entry name" value="AcetylCoA_CT_alpha"/>
    <property type="match status" value="1"/>
</dbReference>
<keyword evidence="5" id="KW-0547">Nucleotide-binding</keyword>
<dbReference type="NCBIfam" id="NF041504">
    <property type="entry name" value="AccA_sub"/>
    <property type="match status" value="1"/>
</dbReference>
<dbReference type="AlphaFoldDB" id="A0A381UXM0"/>
<proteinExistence type="inferred from homology"/>
<dbReference type="PANTHER" id="PTHR42853:SF3">
    <property type="entry name" value="ACETYL-COENZYME A CARBOXYLASE CARBOXYL TRANSFERASE SUBUNIT ALPHA, CHLOROPLASTIC"/>
    <property type="match status" value="1"/>
</dbReference>
<dbReference type="Pfam" id="PF03255">
    <property type="entry name" value="ACCA"/>
    <property type="match status" value="1"/>
</dbReference>
<dbReference type="EMBL" id="UINC01007358">
    <property type="protein sequence ID" value="SVA32882.1"/>
    <property type="molecule type" value="Genomic_DNA"/>
</dbReference>
<dbReference type="InterPro" id="IPR011763">
    <property type="entry name" value="COA_CT_C"/>
</dbReference>
<dbReference type="PROSITE" id="PS50989">
    <property type="entry name" value="COA_CT_CTER"/>
    <property type="match status" value="1"/>
</dbReference>
<evidence type="ECO:0000256" key="5">
    <source>
        <dbReference type="ARBA" id="ARBA00022741"/>
    </source>
</evidence>
<name>A0A381UXM0_9ZZZZ</name>
<evidence type="ECO:0000259" key="11">
    <source>
        <dbReference type="PROSITE" id="PS50989"/>
    </source>
</evidence>
<keyword evidence="4" id="KW-0808">Transferase</keyword>
<evidence type="ECO:0000256" key="10">
    <source>
        <dbReference type="ARBA" id="ARBA00049152"/>
    </source>
</evidence>
<keyword evidence="3" id="KW-0444">Lipid biosynthesis</keyword>
<feature type="domain" description="CoA carboxyltransferase C-terminal" evidence="11">
    <location>
        <begin position="36"/>
        <end position="289"/>
    </location>
</feature>
<feature type="non-terminal residue" evidence="12">
    <location>
        <position position="1"/>
    </location>
</feature>
<dbReference type="SUPFAM" id="SSF52096">
    <property type="entry name" value="ClpP/crotonase"/>
    <property type="match status" value="1"/>
</dbReference>
<sequence length="300" mass="33256">MNKYFDFEKPIEVIDDKINALESNKEDNNLDLIKKYNLEKKNLLKKIYSSLTSWQKVKISRHSNRPHTLDYVDNIFSNFVPLSGDKKFAEDKAIVGGLAKIDDLSVMIIGNEKGNSMEKRIEHNFGMAKPEGFRKAQRLLILAEKLKLPVVTFVDTAGAFPGKEAEERGQSESIASSIAQCLKVKTPIISIIIGEGGSGGAIALATADRILMLQNSIFSVISPEGCASILWRNTEAVQKAAKSLKLTAEDCLELNIIDGIVKEMPGGAHRYPKEQFVTVKKTIIENLEELIKLPVEKIVA</sequence>
<comment type="pathway">
    <text evidence="1">Lipid metabolism; malonyl-CoA biosynthesis; malonyl-CoA from acetyl-CoA: step 1/1.</text>
</comment>
<keyword evidence="6" id="KW-0276">Fatty acid metabolism</keyword>
<dbReference type="PANTHER" id="PTHR42853">
    <property type="entry name" value="ACETYL-COENZYME A CARBOXYLASE CARBOXYL TRANSFERASE SUBUNIT ALPHA"/>
    <property type="match status" value="1"/>
</dbReference>
<dbReference type="NCBIfam" id="NF004344">
    <property type="entry name" value="PRK05724.1"/>
    <property type="match status" value="1"/>
</dbReference>
<dbReference type="NCBIfam" id="TIGR00513">
    <property type="entry name" value="accA"/>
    <property type="match status" value="1"/>
</dbReference>
<organism evidence="12">
    <name type="scientific">marine metagenome</name>
    <dbReference type="NCBI Taxonomy" id="408172"/>
    <lineage>
        <taxon>unclassified sequences</taxon>
        <taxon>metagenomes</taxon>
        <taxon>ecological metagenomes</taxon>
    </lineage>
</organism>
<evidence type="ECO:0000256" key="3">
    <source>
        <dbReference type="ARBA" id="ARBA00022516"/>
    </source>
</evidence>
<dbReference type="GO" id="GO:0005524">
    <property type="term" value="F:ATP binding"/>
    <property type="evidence" value="ECO:0007669"/>
    <property type="project" value="UniProtKB-KW"/>
</dbReference>
<dbReference type="InterPro" id="IPR001095">
    <property type="entry name" value="Acetyl_CoA_COase_a_su"/>
</dbReference>
<evidence type="ECO:0000256" key="2">
    <source>
        <dbReference type="ARBA" id="ARBA00011883"/>
    </source>
</evidence>
<accession>A0A381UXM0</accession>
<dbReference type="GO" id="GO:0006633">
    <property type="term" value="P:fatty acid biosynthetic process"/>
    <property type="evidence" value="ECO:0007669"/>
    <property type="project" value="UniProtKB-KW"/>
</dbReference>
<evidence type="ECO:0000256" key="4">
    <source>
        <dbReference type="ARBA" id="ARBA00022679"/>
    </source>
</evidence>
<reference evidence="12" key="1">
    <citation type="submission" date="2018-05" db="EMBL/GenBank/DDBJ databases">
        <authorList>
            <person name="Lanie J.A."/>
            <person name="Ng W.-L."/>
            <person name="Kazmierczak K.M."/>
            <person name="Andrzejewski T.M."/>
            <person name="Davidsen T.M."/>
            <person name="Wayne K.J."/>
            <person name="Tettelin H."/>
            <person name="Glass J.I."/>
            <person name="Rusch D."/>
            <person name="Podicherti R."/>
            <person name="Tsui H.-C.T."/>
            <person name="Winkler M.E."/>
        </authorList>
    </citation>
    <scope>NUCLEOTIDE SEQUENCE</scope>
</reference>
<protein>
    <recommendedName>
        <fullName evidence="2">acetyl-CoA carboxytransferase</fullName>
        <ecNumber evidence="2">2.1.3.15</ecNumber>
    </recommendedName>
</protein>
<feature type="non-terminal residue" evidence="12">
    <location>
        <position position="300"/>
    </location>
</feature>
<gene>
    <name evidence="12" type="ORF">METZ01_LOCUS85736</name>
</gene>
<evidence type="ECO:0000256" key="8">
    <source>
        <dbReference type="ARBA" id="ARBA00023098"/>
    </source>
</evidence>
<evidence type="ECO:0000256" key="1">
    <source>
        <dbReference type="ARBA" id="ARBA00004956"/>
    </source>
</evidence>
<evidence type="ECO:0000256" key="7">
    <source>
        <dbReference type="ARBA" id="ARBA00022840"/>
    </source>
</evidence>
<dbReference type="GO" id="GO:0016743">
    <property type="term" value="F:carboxyl- or carbamoyltransferase activity"/>
    <property type="evidence" value="ECO:0007669"/>
    <property type="project" value="InterPro"/>
</dbReference>
<evidence type="ECO:0000313" key="12">
    <source>
        <dbReference type="EMBL" id="SVA32882.1"/>
    </source>
</evidence>